<dbReference type="RefSeq" id="WP_111362401.1">
    <property type="nucleotide sequence ID" value="NZ_VINQ01000001.1"/>
</dbReference>
<evidence type="ECO:0000256" key="5">
    <source>
        <dbReference type="ARBA" id="ARBA00023004"/>
    </source>
</evidence>
<dbReference type="SUPFAM" id="SSF48264">
    <property type="entry name" value="Cytochrome P450"/>
    <property type="match status" value="1"/>
</dbReference>
<comment type="similarity">
    <text evidence="1">Belongs to the cytochrome P450 family.</text>
</comment>
<gene>
    <name evidence="8" type="ORF">FLO80_00780</name>
</gene>
<dbReference type="CDD" id="cd20625">
    <property type="entry name" value="CYP164-like"/>
    <property type="match status" value="1"/>
</dbReference>
<comment type="function">
    <text evidence="7">Cytochromes P450 are a group of heme-thiolate monooxygenases. They oxidize a variety of structurally unrelated compounds, including steroids, fatty acids, and xenobiotics.</text>
</comment>
<reference evidence="8 9" key="1">
    <citation type="submission" date="2019-07" db="EMBL/GenBank/DDBJ databases">
        <title>Aquicoccus porphyridii gen. nov., sp. nov., isolated from a small marine red alga, Porphyridium marinum.</title>
        <authorList>
            <person name="Liu L."/>
        </authorList>
    </citation>
    <scope>NUCLEOTIDE SEQUENCE [LARGE SCALE GENOMIC DNA]</scope>
    <source>
        <strain evidence="8 9">L1 8-17</strain>
    </source>
</reference>
<protein>
    <submittedName>
        <fullName evidence="8">Cytochrome P450</fullName>
    </submittedName>
</protein>
<organism evidence="8 9">
    <name type="scientific">Aquicoccus porphyridii</name>
    <dbReference type="NCBI Taxonomy" id="1852029"/>
    <lineage>
        <taxon>Bacteria</taxon>
        <taxon>Pseudomonadati</taxon>
        <taxon>Pseudomonadota</taxon>
        <taxon>Alphaproteobacteria</taxon>
        <taxon>Rhodobacterales</taxon>
        <taxon>Paracoccaceae</taxon>
        <taxon>Aquicoccus</taxon>
    </lineage>
</organism>
<dbReference type="AlphaFoldDB" id="A0A5A9ZTQ5"/>
<keyword evidence="2" id="KW-0349">Heme</keyword>
<dbReference type="Gene3D" id="1.10.630.10">
    <property type="entry name" value="Cytochrome P450"/>
    <property type="match status" value="1"/>
</dbReference>
<proteinExistence type="inferred from homology"/>
<dbReference type="FunFam" id="1.10.630.10:FF:000018">
    <property type="entry name" value="Cytochrome P450 monooxygenase"/>
    <property type="match status" value="1"/>
</dbReference>
<keyword evidence="6" id="KW-0503">Monooxygenase</keyword>
<name>A0A5A9ZTQ5_9RHOB</name>
<comment type="caution">
    <text evidence="8">The sequence shown here is derived from an EMBL/GenBank/DDBJ whole genome shotgun (WGS) entry which is preliminary data.</text>
</comment>
<dbReference type="EMBL" id="VINQ01000001">
    <property type="protein sequence ID" value="KAA0920743.1"/>
    <property type="molecule type" value="Genomic_DNA"/>
</dbReference>
<evidence type="ECO:0000256" key="7">
    <source>
        <dbReference type="ARBA" id="ARBA00043906"/>
    </source>
</evidence>
<dbReference type="GO" id="GO:0016705">
    <property type="term" value="F:oxidoreductase activity, acting on paired donors, with incorporation or reduction of molecular oxygen"/>
    <property type="evidence" value="ECO:0007669"/>
    <property type="project" value="InterPro"/>
</dbReference>
<keyword evidence="9" id="KW-1185">Reference proteome</keyword>
<dbReference type="GO" id="GO:0004497">
    <property type="term" value="F:monooxygenase activity"/>
    <property type="evidence" value="ECO:0007669"/>
    <property type="project" value="UniProtKB-KW"/>
</dbReference>
<keyword evidence="5" id="KW-0408">Iron</keyword>
<dbReference type="PANTHER" id="PTHR46696:SF1">
    <property type="entry name" value="CYTOCHROME P450 YJIB-RELATED"/>
    <property type="match status" value="1"/>
</dbReference>
<dbReference type="PRINTS" id="PR00359">
    <property type="entry name" value="BP450"/>
</dbReference>
<evidence type="ECO:0000256" key="6">
    <source>
        <dbReference type="ARBA" id="ARBA00023033"/>
    </source>
</evidence>
<keyword evidence="4" id="KW-0560">Oxidoreductase</keyword>
<sequence length="403" mass="45083">MDGTINDFDLMEIGPDFIENPYPTLRALREASPVHRNADGSVFLTRHADCLRVYQSRDMLSDKTREFGRKFGQCPLLTHHTTSLIFNDPPYHSVVRKLISGAFTPRKLAEFEPLIDEIVDRLLDRVEELGELDLIEDFAKILPTEIISFMLGIPEQYRAKLRDYSLAILGALDPVVPEDRLQAGNQAVTEFSEILDDLINHRRANPEGAAQGEVLEALIFGEHDGRRLTQEELIQNCIFLLNAGHETTTSFVGNSIGILLDEPEQHRMLLADPGLIDTAVEEFLRVQSPLQIGNRLADADIELPDGTVLPEGTYIHTSIAGANRDPAMFDAPETVDITRKPNRHIAFITGIHVCLGATLARIEGRIALGKFISRFPRIEQTGPRRLVPLARFRGYASLPIRVT</sequence>
<dbReference type="Pfam" id="PF00067">
    <property type="entry name" value="p450"/>
    <property type="match status" value="1"/>
</dbReference>
<dbReference type="GO" id="GO:0005506">
    <property type="term" value="F:iron ion binding"/>
    <property type="evidence" value="ECO:0007669"/>
    <property type="project" value="InterPro"/>
</dbReference>
<dbReference type="PANTHER" id="PTHR46696">
    <property type="entry name" value="P450, PUTATIVE (EUROFUNG)-RELATED"/>
    <property type="match status" value="1"/>
</dbReference>
<evidence type="ECO:0000313" key="8">
    <source>
        <dbReference type="EMBL" id="KAA0920743.1"/>
    </source>
</evidence>
<dbReference type="InterPro" id="IPR036396">
    <property type="entry name" value="Cyt_P450_sf"/>
</dbReference>
<dbReference type="InterPro" id="IPR001128">
    <property type="entry name" value="Cyt_P450"/>
</dbReference>
<keyword evidence="3" id="KW-0479">Metal-binding</keyword>
<evidence type="ECO:0000256" key="4">
    <source>
        <dbReference type="ARBA" id="ARBA00023002"/>
    </source>
</evidence>
<evidence type="ECO:0000313" key="9">
    <source>
        <dbReference type="Proteomes" id="UP000325291"/>
    </source>
</evidence>
<dbReference type="InterPro" id="IPR002397">
    <property type="entry name" value="Cyt_P450_B"/>
</dbReference>
<accession>A0A5A9ZTQ5</accession>
<dbReference type="Proteomes" id="UP000325291">
    <property type="component" value="Unassembled WGS sequence"/>
</dbReference>
<evidence type="ECO:0000256" key="2">
    <source>
        <dbReference type="ARBA" id="ARBA00022617"/>
    </source>
</evidence>
<evidence type="ECO:0000256" key="3">
    <source>
        <dbReference type="ARBA" id="ARBA00022723"/>
    </source>
</evidence>
<evidence type="ECO:0000256" key="1">
    <source>
        <dbReference type="ARBA" id="ARBA00010617"/>
    </source>
</evidence>
<dbReference type="GO" id="GO:0020037">
    <property type="term" value="F:heme binding"/>
    <property type="evidence" value="ECO:0007669"/>
    <property type="project" value="InterPro"/>
</dbReference>